<organism evidence="2 3">
    <name type="scientific">Pendulispora albinea</name>
    <dbReference type="NCBI Taxonomy" id="2741071"/>
    <lineage>
        <taxon>Bacteria</taxon>
        <taxon>Pseudomonadati</taxon>
        <taxon>Myxococcota</taxon>
        <taxon>Myxococcia</taxon>
        <taxon>Myxococcales</taxon>
        <taxon>Sorangiineae</taxon>
        <taxon>Pendulisporaceae</taxon>
        <taxon>Pendulispora</taxon>
    </lineage>
</organism>
<dbReference type="Proteomes" id="UP001370348">
    <property type="component" value="Chromosome"/>
</dbReference>
<feature type="compositionally biased region" description="Basic and acidic residues" evidence="1">
    <location>
        <begin position="196"/>
        <end position="258"/>
    </location>
</feature>
<evidence type="ECO:0008006" key="4">
    <source>
        <dbReference type="Google" id="ProtNLM"/>
    </source>
</evidence>
<feature type="region of interest" description="Disordered" evidence="1">
    <location>
        <begin position="170"/>
        <end position="258"/>
    </location>
</feature>
<proteinExistence type="predicted"/>
<evidence type="ECO:0000313" key="2">
    <source>
        <dbReference type="EMBL" id="WXB15943.1"/>
    </source>
</evidence>
<reference evidence="2 3" key="1">
    <citation type="submission" date="2021-12" db="EMBL/GenBank/DDBJ databases">
        <title>Discovery of the Pendulisporaceae a myxobacterial family with distinct sporulation behavior and unique specialized metabolism.</title>
        <authorList>
            <person name="Garcia R."/>
            <person name="Popoff A."/>
            <person name="Bader C.D."/>
            <person name="Loehr J."/>
            <person name="Walesch S."/>
            <person name="Walt C."/>
            <person name="Boldt J."/>
            <person name="Bunk B."/>
            <person name="Haeckl F.J.F.P.J."/>
            <person name="Gunesch A.P."/>
            <person name="Birkelbach J."/>
            <person name="Nuebel U."/>
            <person name="Pietschmann T."/>
            <person name="Bach T."/>
            <person name="Mueller R."/>
        </authorList>
    </citation>
    <scope>NUCLEOTIDE SEQUENCE [LARGE SCALE GENOMIC DNA]</scope>
    <source>
        <strain evidence="2 3">MSr11954</strain>
    </source>
</reference>
<dbReference type="RefSeq" id="WP_394825574.1">
    <property type="nucleotide sequence ID" value="NZ_CP089984.1"/>
</dbReference>
<dbReference type="EMBL" id="CP089984">
    <property type="protein sequence ID" value="WXB15943.1"/>
    <property type="molecule type" value="Genomic_DNA"/>
</dbReference>
<gene>
    <name evidence="2" type="ORF">LZC94_01440</name>
</gene>
<evidence type="ECO:0000256" key="1">
    <source>
        <dbReference type="SAM" id="MobiDB-lite"/>
    </source>
</evidence>
<sequence length="334" mass="35417">MILDDEIDALYAVAPAEFLEARKALAVRAKKAGDKDGAALVAKIPKPTPAAWAVNQLHRTAKRELDALLAIGATLRDAHRKGPGGVRDLFAAQQAQRAAIDAMTRTARGLLERAGVPASETTLARVGDTLTSISTLNRWDGAVPGRLSRELPPPGFDALLEVLGEAGPPAPARPLRAVKAPPEKAPEAKAPAPPPKRSEEALEERRKAAADARREAEARVTEAQRDAERAEARVRATHRAADESGQKAKDAETRARRLAEVAKAAETALARAKHEASEAAKDASAAIDRAESARTSADEARRANDAAAANLSEAKDRLEAARRAEAAIVKRAPR</sequence>
<keyword evidence="3" id="KW-1185">Reference proteome</keyword>
<feature type="compositionally biased region" description="Basic and acidic residues" evidence="1">
    <location>
        <begin position="288"/>
        <end position="304"/>
    </location>
</feature>
<name>A0ABZ2M1J3_9BACT</name>
<protein>
    <recommendedName>
        <fullName evidence="4">TolA protein</fullName>
    </recommendedName>
</protein>
<evidence type="ECO:0000313" key="3">
    <source>
        <dbReference type="Proteomes" id="UP001370348"/>
    </source>
</evidence>
<accession>A0ABZ2M1J3</accession>
<feature type="region of interest" description="Disordered" evidence="1">
    <location>
        <begin position="272"/>
        <end position="316"/>
    </location>
</feature>
<feature type="compositionally biased region" description="Basic and acidic residues" evidence="1">
    <location>
        <begin position="272"/>
        <end position="281"/>
    </location>
</feature>